<evidence type="ECO:0000313" key="1">
    <source>
        <dbReference type="EMBL" id="GGM25955.1"/>
    </source>
</evidence>
<gene>
    <name evidence="1" type="ORF">GCM10009425_40880</name>
</gene>
<evidence type="ECO:0000313" key="2">
    <source>
        <dbReference type="Proteomes" id="UP000616499"/>
    </source>
</evidence>
<accession>A0ABQ2H2V0</accession>
<reference evidence="2" key="1">
    <citation type="journal article" date="2019" name="Int. J. Syst. Evol. Microbiol.">
        <title>The Global Catalogue of Microorganisms (GCM) 10K type strain sequencing project: providing services to taxonomists for standard genome sequencing and annotation.</title>
        <authorList>
            <consortium name="The Broad Institute Genomics Platform"/>
            <consortium name="The Broad Institute Genome Sequencing Center for Infectious Disease"/>
            <person name="Wu L."/>
            <person name="Ma J."/>
        </authorList>
    </citation>
    <scope>NUCLEOTIDE SEQUENCE [LARGE SCALE GENOMIC DNA]</scope>
    <source>
        <strain evidence="2">JCM 13501</strain>
    </source>
</reference>
<protein>
    <submittedName>
        <fullName evidence="1">Uncharacterized protein</fullName>
    </submittedName>
</protein>
<name>A0ABQ2H2V0_9PSED</name>
<organism evidence="1 2">
    <name type="scientific">Pseudomonas asuensis</name>
    <dbReference type="NCBI Taxonomy" id="1825787"/>
    <lineage>
        <taxon>Bacteria</taxon>
        <taxon>Pseudomonadati</taxon>
        <taxon>Pseudomonadota</taxon>
        <taxon>Gammaproteobacteria</taxon>
        <taxon>Pseudomonadales</taxon>
        <taxon>Pseudomonadaceae</taxon>
        <taxon>Pseudomonas</taxon>
    </lineage>
</organism>
<proteinExistence type="predicted"/>
<dbReference type="Proteomes" id="UP000616499">
    <property type="component" value="Unassembled WGS sequence"/>
</dbReference>
<keyword evidence="2" id="KW-1185">Reference proteome</keyword>
<sequence length="178" mass="20446">MPDIMLVERSKYLSHDPHELTQEVFVHLATITALSNHGRKWQVALGSNSAFSDEEKSYAALIDVHRAFVNNALCLNQPNGLQLESKPTLPSWCVLCDYPELIMLFPDECQQSAYGDVRDIEYELEQLTSRGLELDLIQEKRAWTPIELTEIDATANKDRALRLLLQLCKERRSHNCEY</sequence>
<comment type="caution">
    <text evidence="1">The sequence shown here is derived from an EMBL/GenBank/DDBJ whole genome shotgun (WGS) entry which is preliminary data.</text>
</comment>
<dbReference type="EMBL" id="BMNW01000011">
    <property type="protein sequence ID" value="GGM25955.1"/>
    <property type="molecule type" value="Genomic_DNA"/>
</dbReference>
<dbReference type="RefSeq" id="WP_188867982.1">
    <property type="nucleotide sequence ID" value="NZ_BMNW01000011.1"/>
</dbReference>